<feature type="compositionally biased region" description="Polar residues" evidence="1">
    <location>
        <begin position="163"/>
        <end position="197"/>
    </location>
</feature>
<dbReference type="EMBL" id="KI913136">
    <property type="protein sequence ID" value="ETV76594.1"/>
    <property type="molecule type" value="Genomic_DNA"/>
</dbReference>
<organism evidence="2">
    <name type="scientific">Aphanomyces astaci</name>
    <name type="common">Crayfish plague agent</name>
    <dbReference type="NCBI Taxonomy" id="112090"/>
    <lineage>
        <taxon>Eukaryota</taxon>
        <taxon>Sar</taxon>
        <taxon>Stramenopiles</taxon>
        <taxon>Oomycota</taxon>
        <taxon>Saprolegniomycetes</taxon>
        <taxon>Saprolegniales</taxon>
        <taxon>Verrucalvaceae</taxon>
        <taxon>Aphanomyces</taxon>
    </lineage>
</organism>
<evidence type="ECO:0000256" key="1">
    <source>
        <dbReference type="SAM" id="MobiDB-lite"/>
    </source>
</evidence>
<evidence type="ECO:0000313" key="2">
    <source>
        <dbReference type="EMBL" id="ETV76594.1"/>
    </source>
</evidence>
<feature type="region of interest" description="Disordered" evidence="1">
    <location>
        <begin position="111"/>
        <end position="197"/>
    </location>
</feature>
<sequence length="710" mass="76741">MARGSTKAELEAEVEKLREYKTLTKLRMKQAAEKLGSYRVQLEECKATIESLKESVTSQHQTIEHQAKTIRALTDKVAAMEASESTPAATPAAPPMTHLESAAIRSDPWLSLASSDNDEPDTNNGATATAAASSDDDSSSSGSSSSTTSDESDVETQPAAHPETTSLFGQNKQISSPPFSHPATSLFPSPTHATPNTDIKPVVAAITQQSFDTPNHTSPSTPCAKPAASPSKSAASSSQSSAAAPPRSPPTQTTASMPKDTARPHATTITTTTTASFPRKRALCPGDSKEDTMSPPLKAAKTTSVAGAPSATPPPTELVALSSALQKPMAKHMRAELVIQAYLTALRTSDDPTTRALCLTKTVKNLVAHHHVPVPAIAAAVLKIGSKSVIESTVCVDLLWQVTHPRRADLLLVLHAIGSHVRKTFNRHNTQVQASWCRVHVLLCRRATWIAASRSFLVDRLLEVNRSIWDFVTMVQSWPQIFAQLGDGDDDVTAAATSSLLPTTIRFLMGNMCREEEAKAKDNNAEYFSELYRVCRLDPPLSDDWYLDKFQARFEVTTFETCESVRLLLRVQGWQWCVDHHIVPDKPDDQLTPTALRVMGVAAAAVYVMFGVGGVPHLINQSKLLGETLMRVLNAASTEVVATEEGHHRRQIAAATALVELAQGVPTKALRTEYVAAVVRWLQDQSPTGQLSQSTSFVRQLHHVVAMDVA</sequence>
<dbReference type="OrthoDB" id="79607at2759"/>
<feature type="compositionally biased region" description="Low complexity" evidence="1">
    <location>
        <begin position="122"/>
        <end position="149"/>
    </location>
</feature>
<accession>W4GC16</accession>
<feature type="region of interest" description="Disordered" evidence="1">
    <location>
        <begin position="211"/>
        <end position="313"/>
    </location>
</feature>
<feature type="compositionally biased region" description="Low complexity" evidence="1">
    <location>
        <begin position="217"/>
        <end position="256"/>
    </location>
</feature>
<dbReference type="RefSeq" id="XP_009834139.1">
    <property type="nucleotide sequence ID" value="XM_009835837.1"/>
</dbReference>
<dbReference type="GeneID" id="20811584"/>
<name>W4GC16_APHAT</name>
<dbReference type="AlphaFoldDB" id="W4GC16"/>
<proteinExistence type="predicted"/>
<dbReference type="VEuPathDB" id="FungiDB:H257_09588"/>
<reference evidence="2" key="1">
    <citation type="submission" date="2013-12" db="EMBL/GenBank/DDBJ databases">
        <title>The Genome Sequence of Aphanomyces astaci APO3.</title>
        <authorList>
            <consortium name="The Broad Institute Genomics Platform"/>
            <person name="Russ C."/>
            <person name="Tyler B."/>
            <person name="van West P."/>
            <person name="Dieguez-Uribeondo J."/>
            <person name="Young S.K."/>
            <person name="Zeng Q."/>
            <person name="Gargeya S."/>
            <person name="Fitzgerald M."/>
            <person name="Abouelleil A."/>
            <person name="Alvarado L."/>
            <person name="Chapman S.B."/>
            <person name="Gainer-Dewar J."/>
            <person name="Goldberg J."/>
            <person name="Griggs A."/>
            <person name="Gujja S."/>
            <person name="Hansen M."/>
            <person name="Howarth C."/>
            <person name="Imamovic A."/>
            <person name="Ireland A."/>
            <person name="Larimer J."/>
            <person name="McCowan C."/>
            <person name="Murphy C."/>
            <person name="Pearson M."/>
            <person name="Poon T.W."/>
            <person name="Priest M."/>
            <person name="Roberts A."/>
            <person name="Saif S."/>
            <person name="Shea T."/>
            <person name="Sykes S."/>
            <person name="Wortman J."/>
            <person name="Nusbaum C."/>
            <person name="Birren B."/>
        </authorList>
    </citation>
    <scope>NUCLEOTIDE SEQUENCE [LARGE SCALE GENOMIC DNA]</scope>
    <source>
        <strain evidence="2">APO3</strain>
    </source>
</reference>
<protein>
    <submittedName>
        <fullName evidence="2">Uncharacterized protein</fullName>
    </submittedName>
</protein>
<gene>
    <name evidence="2" type="ORF">H257_09588</name>
</gene>